<dbReference type="Proteomes" id="UP000037460">
    <property type="component" value="Unassembled WGS sequence"/>
</dbReference>
<dbReference type="EMBL" id="JWZX01003321">
    <property type="protein sequence ID" value="KOO21955.1"/>
    <property type="molecule type" value="Genomic_DNA"/>
</dbReference>
<dbReference type="InterPro" id="IPR051961">
    <property type="entry name" value="Fungal_Metabolite_Diox"/>
</dbReference>
<keyword evidence="1" id="KW-0223">Dioxygenase</keyword>
<keyword evidence="1" id="KW-0560">Oxidoreductase</keyword>
<keyword evidence="2" id="KW-1185">Reference proteome</keyword>
<gene>
    <name evidence="1" type="ORF">Ctob_000718</name>
</gene>
<sequence length="161" mass="18111">MQNRRAHRWEHVHSPDDPPLAELAAHETLVPVVRALLGPKHYLEKAGLVVSHSGADAQRWHMDTPHLFACGTHLPPHSLSVFVPLCELHPANGPTEYQLATHMKANLVLKPRYALASCPPGSLVMYDPRIMHRGGPNQSDAERPLVYLTFSRIWYRDTLNP</sequence>
<dbReference type="OrthoDB" id="420046at2759"/>
<dbReference type="Pfam" id="PF05721">
    <property type="entry name" value="PhyH"/>
    <property type="match status" value="1"/>
</dbReference>
<dbReference type="GO" id="GO:0051213">
    <property type="term" value="F:dioxygenase activity"/>
    <property type="evidence" value="ECO:0007669"/>
    <property type="project" value="UniProtKB-KW"/>
</dbReference>
<dbReference type="PANTHER" id="PTHR37563">
    <property type="entry name" value="PHYTANOYL-COA DIOXYGENASE FAMILY PROTEIN (AFU_ORTHOLOGUE AFUA_2G03330)"/>
    <property type="match status" value="1"/>
</dbReference>
<dbReference type="AlphaFoldDB" id="A0A0M0J698"/>
<dbReference type="InterPro" id="IPR008775">
    <property type="entry name" value="Phytyl_CoA_dOase-like"/>
</dbReference>
<evidence type="ECO:0000313" key="1">
    <source>
        <dbReference type="EMBL" id="KOO21955.1"/>
    </source>
</evidence>
<dbReference type="PANTHER" id="PTHR37563:SF2">
    <property type="entry name" value="PHYTANOYL-COA DIOXYGENASE FAMILY PROTEIN (AFU_ORTHOLOGUE AFUA_2G03330)"/>
    <property type="match status" value="1"/>
</dbReference>
<dbReference type="SUPFAM" id="SSF51197">
    <property type="entry name" value="Clavaminate synthase-like"/>
    <property type="match status" value="1"/>
</dbReference>
<evidence type="ECO:0000313" key="2">
    <source>
        <dbReference type="Proteomes" id="UP000037460"/>
    </source>
</evidence>
<protein>
    <submittedName>
        <fullName evidence="1">Phytanoyl-dioxygenase</fullName>
    </submittedName>
</protein>
<comment type="caution">
    <text evidence="1">The sequence shown here is derived from an EMBL/GenBank/DDBJ whole genome shotgun (WGS) entry which is preliminary data.</text>
</comment>
<accession>A0A0M0J698</accession>
<reference evidence="2" key="1">
    <citation type="journal article" date="2015" name="PLoS Genet.">
        <title>Genome Sequence and Transcriptome Analyses of Chrysochromulina tobin: Metabolic Tools for Enhanced Algal Fitness in the Prominent Order Prymnesiales (Haptophyceae).</title>
        <authorList>
            <person name="Hovde B.T."/>
            <person name="Deodato C.R."/>
            <person name="Hunsperger H.M."/>
            <person name="Ryken S.A."/>
            <person name="Yost W."/>
            <person name="Jha R.K."/>
            <person name="Patterson J."/>
            <person name="Monnat R.J. Jr."/>
            <person name="Barlow S.B."/>
            <person name="Starkenburg S.R."/>
            <person name="Cattolico R.A."/>
        </authorList>
    </citation>
    <scope>NUCLEOTIDE SEQUENCE</scope>
    <source>
        <strain evidence="2">CCMP291</strain>
    </source>
</reference>
<name>A0A0M0J698_9EUKA</name>
<organism evidence="1 2">
    <name type="scientific">Chrysochromulina tobinii</name>
    <dbReference type="NCBI Taxonomy" id="1460289"/>
    <lineage>
        <taxon>Eukaryota</taxon>
        <taxon>Haptista</taxon>
        <taxon>Haptophyta</taxon>
        <taxon>Prymnesiophyceae</taxon>
        <taxon>Prymnesiales</taxon>
        <taxon>Chrysochromulinaceae</taxon>
        <taxon>Chrysochromulina</taxon>
    </lineage>
</organism>
<proteinExistence type="predicted"/>
<dbReference type="Gene3D" id="2.60.120.620">
    <property type="entry name" value="q2cbj1_9rhob like domain"/>
    <property type="match status" value="1"/>
</dbReference>